<gene>
    <name evidence="1" type="ORF">G0P99_05580</name>
</gene>
<reference evidence="1" key="1">
    <citation type="submission" date="2020-02" db="EMBL/GenBank/DDBJ databases">
        <title>Delineation of the pyrene-degrading pathway in Roseobacter clade bacteria by genomic analysis.</title>
        <authorList>
            <person name="Zhou H."/>
            <person name="Wang H."/>
        </authorList>
    </citation>
    <scope>NUCLEOTIDE SEQUENCE</scope>
    <source>
        <strain evidence="1">PrR005</strain>
    </source>
</reference>
<name>A0A6B2NJZ4_9RHOB</name>
<dbReference type="EMBL" id="JAAGOX010000009">
    <property type="protein sequence ID" value="NDW44421.1"/>
    <property type="molecule type" value="Genomic_DNA"/>
</dbReference>
<comment type="caution">
    <text evidence="1">The sequence shown here is derived from an EMBL/GenBank/DDBJ whole genome shotgun (WGS) entry which is preliminary data.</text>
</comment>
<protein>
    <recommendedName>
        <fullName evidence="2">Peptidase inhibitor I78 family protein</fullName>
    </recommendedName>
</protein>
<evidence type="ECO:0008006" key="2">
    <source>
        <dbReference type="Google" id="ProtNLM"/>
    </source>
</evidence>
<dbReference type="RefSeq" id="WP_164128410.1">
    <property type="nucleotide sequence ID" value="NZ_JAAGOX010000009.1"/>
</dbReference>
<sequence length="92" mass="9587">MYRLAPVFLLLAGCADTVEETPVAEPAAIDLSICKGEGLEDMIGQPVADNMGRLPEGARVIGPDTLVTQDYQPNRLNAATDANGIVTGLTCG</sequence>
<accession>A0A6B2NJZ4</accession>
<dbReference type="InterPro" id="IPR021719">
    <property type="entry name" value="Prot_inh_I78"/>
</dbReference>
<dbReference type="Pfam" id="PF11720">
    <property type="entry name" value="Inhibitor_I78"/>
    <property type="match status" value="1"/>
</dbReference>
<proteinExistence type="predicted"/>
<dbReference type="AlphaFoldDB" id="A0A6B2NJZ4"/>
<dbReference type="Gene3D" id="3.30.10.10">
    <property type="entry name" value="Trypsin Inhibitor V, subunit A"/>
    <property type="match status" value="1"/>
</dbReference>
<evidence type="ECO:0000313" key="1">
    <source>
        <dbReference type="EMBL" id="NDW44421.1"/>
    </source>
</evidence>
<organism evidence="1">
    <name type="scientific">Ruegeria sp. PrR005</name>
    <dbReference type="NCBI Taxonomy" id="2706882"/>
    <lineage>
        <taxon>Bacteria</taxon>
        <taxon>Pseudomonadati</taxon>
        <taxon>Pseudomonadota</taxon>
        <taxon>Alphaproteobacteria</taxon>
        <taxon>Rhodobacterales</taxon>
        <taxon>Roseobacteraceae</taxon>
        <taxon>Ruegeria</taxon>
    </lineage>
</organism>